<sequence>MPNRLIDTVVDSDDDNNTATGVRIKRQKRHQNTFATPPDQIYASDLLELADKNSTTAKIIISDDSVNKIDSFKMLSKTSAVAKSVLRDIENDKNDVRLDTLRATNVLRFFSNLYDNQL</sequence>
<dbReference type="EMBL" id="EU309041">
    <property type="protein sequence ID" value="ABY65815.1"/>
    <property type="molecule type" value="Genomic_DNA"/>
</dbReference>
<dbReference type="KEGG" id="vg:5850410"/>
<protein>
    <submittedName>
        <fullName evidence="1">p12</fullName>
    </submittedName>
</protein>
<gene>
    <name evidence="1" type="primary">p12</name>
</gene>
<dbReference type="InterPro" id="IPR009477">
    <property type="entry name" value="Baculo_Ac102"/>
</dbReference>
<evidence type="ECO:0000313" key="1">
    <source>
        <dbReference type="EMBL" id="ABY65815.1"/>
    </source>
</evidence>
<accession>B0FDV7</accession>
<reference evidence="1 2" key="1">
    <citation type="submission" date="2007-11" db="EMBL/GenBank/DDBJ databases">
        <title>Sequence and organization of Orgyia leucostigma nucleopolyhedrovirus genome.</title>
        <authorList>
            <person name="Eveleigh R.J.M."/>
            <person name="Lapointe R."/>
            <person name="Graham R.I."/>
            <person name="Lauzon H.A.M."/>
            <person name="Pavlik L."/>
            <person name="Arif B.M."/>
            <person name="Lucarotti C.J."/>
        </authorList>
    </citation>
    <scope>NUCLEOTIDE SEQUENCE [LARGE SCALE GENOMIC DNA]</scope>
    <source>
        <strain evidence="1">CFS-77</strain>
    </source>
</reference>
<proteinExistence type="predicted"/>
<dbReference type="Pfam" id="PF06497">
    <property type="entry name" value="Baculo_Ac102"/>
    <property type="match status" value="1"/>
</dbReference>
<evidence type="ECO:0000313" key="2">
    <source>
        <dbReference type="Proteomes" id="UP000203316"/>
    </source>
</evidence>
<keyword evidence="2" id="KW-1185">Reference proteome</keyword>
<dbReference type="RefSeq" id="YP_001650999.1">
    <property type="nucleotide sequence ID" value="NC_010276.1"/>
</dbReference>
<dbReference type="OrthoDB" id="26266at10239"/>
<name>B0FDV7_9ABAC</name>
<dbReference type="GeneID" id="5850410"/>
<organism evidence="1 2">
    <name type="scientific">Orgyia leucostigma nucleopolyhedrovirus</name>
    <dbReference type="NCBI Taxonomy" id="490711"/>
    <lineage>
        <taxon>Viruses</taxon>
        <taxon>Viruses incertae sedis</taxon>
        <taxon>Naldaviricetes</taxon>
        <taxon>Lefavirales</taxon>
        <taxon>Baculoviridae</taxon>
        <taxon>Alphabaculovirus</taxon>
        <taxon>Alphabaculovirus orleucostigmae</taxon>
    </lineage>
</organism>
<dbReference type="Proteomes" id="UP000203316">
    <property type="component" value="Segment"/>
</dbReference>